<dbReference type="GO" id="GO:0020037">
    <property type="term" value="F:heme binding"/>
    <property type="evidence" value="ECO:0007669"/>
    <property type="project" value="InterPro"/>
</dbReference>
<dbReference type="EMBL" id="JAHRHJ020000009">
    <property type="protein sequence ID" value="KAH9302185.1"/>
    <property type="molecule type" value="Genomic_DNA"/>
</dbReference>
<dbReference type="GO" id="GO:0004497">
    <property type="term" value="F:monooxygenase activity"/>
    <property type="evidence" value="ECO:0007669"/>
    <property type="project" value="InterPro"/>
</dbReference>
<gene>
    <name evidence="1" type="ORF">KI387_013768</name>
</gene>
<comment type="caution">
    <text evidence="1">The sequence shown here is derived from an EMBL/GenBank/DDBJ whole genome shotgun (WGS) entry which is preliminary data.</text>
</comment>
<dbReference type="Gene3D" id="1.10.630.10">
    <property type="entry name" value="Cytochrome P450"/>
    <property type="match status" value="1"/>
</dbReference>
<dbReference type="AlphaFoldDB" id="A0AA38FH80"/>
<dbReference type="InterPro" id="IPR036396">
    <property type="entry name" value="Cyt_P450_sf"/>
</dbReference>
<reference evidence="1 2" key="1">
    <citation type="journal article" date="2021" name="Nat. Plants">
        <title>The Taxus genome provides insights into paclitaxel biosynthesis.</title>
        <authorList>
            <person name="Xiong X."/>
            <person name="Gou J."/>
            <person name="Liao Q."/>
            <person name="Li Y."/>
            <person name="Zhou Q."/>
            <person name="Bi G."/>
            <person name="Li C."/>
            <person name="Du R."/>
            <person name="Wang X."/>
            <person name="Sun T."/>
            <person name="Guo L."/>
            <person name="Liang H."/>
            <person name="Lu P."/>
            <person name="Wu Y."/>
            <person name="Zhang Z."/>
            <person name="Ro D.K."/>
            <person name="Shang Y."/>
            <person name="Huang S."/>
            <person name="Yan J."/>
        </authorList>
    </citation>
    <scope>NUCLEOTIDE SEQUENCE [LARGE SCALE GENOMIC DNA]</scope>
    <source>
        <strain evidence="1">Ta-2019</strain>
    </source>
</reference>
<dbReference type="Proteomes" id="UP000824469">
    <property type="component" value="Unassembled WGS sequence"/>
</dbReference>
<organism evidence="1 2">
    <name type="scientific">Taxus chinensis</name>
    <name type="common">Chinese yew</name>
    <name type="synonym">Taxus wallichiana var. chinensis</name>
    <dbReference type="NCBI Taxonomy" id="29808"/>
    <lineage>
        <taxon>Eukaryota</taxon>
        <taxon>Viridiplantae</taxon>
        <taxon>Streptophyta</taxon>
        <taxon>Embryophyta</taxon>
        <taxon>Tracheophyta</taxon>
        <taxon>Spermatophyta</taxon>
        <taxon>Pinopsida</taxon>
        <taxon>Pinidae</taxon>
        <taxon>Conifers II</taxon>
        <taxon>Cupressales</taxon>
        <taxon>Taxaceae</taxon>
        <taxon>Taxus</taxon>
    </lineage>
</organism>
<sequence length="238" mass="26822">YKTAVYQDPSKETHDKLKTFTFEVLKMSRPRIFPEFSMAFDALCMEVEKEFEKEGKVSFNRQVDDLIFNFLCRALIGANPLALGSASLGTKGPNHVITWLTLELTLIASSGILPKVVHELTTYSIPIPFALVSNDYKKLYNFFHTRGSTLLNVVEKELGILRDEAFHDMLFNIDFNGFSEMLIIFPSIVKYIGGESPQRYRQRSGGRRGGERRTKYEGAVAMPLASRVALVGLDLVGL</sequence>
<keyword evidence="2" id="KW-1185">Reference proteome</keyword>
<accession>A0AA38FH80</accession>
<evidence type="ECO:0000313" key="2">
    <source>
        <dbReference type="Proteomes" id="UP000824469"/>
    </source>
</evidence>
<name>A0AA38FH80_TAXCH</name>
<proteinExistence type="predicted"/>
<feature type="non-terminal residue" evidence="1">
    <location>
        <position position="1"/>
    </location>
</feature>
<evidence type="ECO:0000313" key="1">
    <source>
        <dbReference type="EMBL" id="KAH9302185.1"/>
    </source>
</evidence>
<protein>
    <submittedName>
        <fullName evidence="1">Uncharacterized protein</fullName>
    </submittedName>
</protein>
<dbReference type="GO" id="GO:0005506">
    <property type="term" value="F:iron ion binding"/>
    <property type="evidence" value="ECO:0007669"/>
    <property type="project" value="InterPro"/>
</dbReference>
<dbReference type="GO" id="GO:0016705">
    <property type="term" value="F:oxidoreductase activity, acting on paired donors, with incorporation or reduction of molecular oxygen"/>
    <property type="evidence" value="ECO:0007669"/>
    <property type="project" value="InterPro"/>
</dbReference>